<dbReference type="AlphaFoldDB" id="A0A2H0KRV4"/>
<sequence>MAKKSNQFKVIIEQDEDGYFVASVPALPGCYTQAKTLPELKERVREAILLCLEVARIDPQYRQRLKEFSYEPSFIGLELIKV</sequence>
<dbReference type="Proteomes" id="UP000229317">
    <property type="component" value="Unassembled WGS sequence"/>
</dbReference>
<protein>
    <recommendedName>
        <fullName evidence="1">HicB-like antitoxin of toxin-antitoxin system domain-containing protein</fullName>
    </recommendedName>
</protein>
<evidence type="ECO:0000259" key="1">
    <source>
        <dbReference type="Pfam" id="PF15919"/>
    </source>
</evidence>
<dbReference type="EMBL" id="PCVO01000064">
    <property type="protein sequence ID" value="PIQ74891.1"/>
    <property type="molecule type" value="Genomic_DNA"/>
</dbReference>
<evidence type="ECO:0000313" key="3">
    <source>
        <dbReference type="Proteomes" id="UP000229317"/>
    </source>
</evidence>
<dbReference type="InterPro" id="IPR051404">
    <property type="entry name" value="TA_system_antitoxin"/>
</dbReference>
<organism evidence="2 3">
    <name type="scientific">Candidatus Portnoybacteria bacterium CG11_big_fil_rev_8_21_14_0_20_40_15</name>
    <dbReference type="NCBI Taxonomy" id="1974817"/>
    <lineage>
        <taxon>Bacteria</taxon>
        <taxon>Candidatus Portnoyibacteriota</taxon>
    </lineage>
</organism>
<accession>A0A2H0KRV4</accession>
<gene>
    <name evidence="2" type="ORF">COV84_04245</name>
</gene>
<proteinExistence type="predicted"/>
<name>A0A2H0KRV4_9BACT</name>
<dbReference type="InterPro" id="IPR031807">
    <property type="entry name" value="HicB-like"/>
</dbReference>
<comment type="caution">
    <text evidence="2">The sequence shown here is derived from an EMBL/GenBank/DDBJ whole genome shotgun (WGS) entry which is preliminary data.</text>
</comment>
<feature type="domain" description="HicB-like antitoxin of toxin-antitoxin system" evidence="1">
    <location>
        <begin position="8"/>
        <end position="55"/>
    </location>
</feature>
<dbReference type="InterPro" id="IPR035069">
    <property type="entry name" value="TTHA1013/TTHA0281-like"/>
</dbReference>
<dbReference type="Pfam" id="PF15919">
    <property type="entry name" value="HicB_lk_antitox"/>
    <property type="match status" value="1"/>
</dbReference>
<evidence type="ECO:0000313" key="2">
    <source>
        <dbReference type="EMBL" id="PIQ74891.1"/>
    </source>
</evidence>
<dbReference type="PANTHER" id="PTHR34504">
    <property type="entry name" value="ANTITOXIN HICB"/>
    <property type="match status" value="1"/>
</dbReference>
<dbReference type="SUPFAM" id="SSF143100">
    <property type="entry name" value="TTHA1013/TTHA0281-like"/>
    <property type="match status" value="1"/>
</dbReference>
<dbReference type="Gene3D" id="3.30.160.250">
    <property type="match status" value="1"/>
</dbReference>
<reference evidence="2 3" key="1">
    <citation type="submission" date="2017-09" db="EMBL/GenBank/DDBJ databases">
        <title>Depth-based differentiation of microbial function through sediment-hosted aquifers and enrichment of novel symbionts in the deep terrestrial subsurface.</title>
        <authorList>
            <person name="Probst A.J."/>
            <person name="Ladd B."/>
            <person name="Jarett J.K."/>
            <person name="Geller-Mcgrath D.E."/>
            <person name="Sieber C.M."/>
            <person name="Emerson J.B."/>
            <person name="Anantharaman K."/>
            <person name="Thomas B.C."/>
            <person name="Malmstrom R."/>
            <person name="Stieglmeier M."/>
            <person name="Klingl A."/>
            <person name="Woyke T."/>
            <person name="Ryan C.M."/>
            <person name="Banfield J.F."/>
        </authorList>
    </citation>
    <scope>NUCLEOTIDE SEQUENCE [LARGE SCALE GENOMIC DNA]</scope>
    <source>
        <strain evidence="2">CG11_big_fil_rev_8_21_14_0_20_40_15</strain>
    </source>
</reference>
<dbReference type="PANTHER" id="PTHR34504:SF2">
    <property type="entry name" value="UPF0150 PROTEIN SSL0259"/>
    <property type="match status" value="1"/>
</dbReference>